<dbReference type="Proteomes" id="UP001195769">
    <property type="component" value="Unassembled WGS sequence"/>
</dbReference>
<evidence type="ECO:0000256" key="1">
    <source>
        <dbReference type="SAM" id="MobiDB-lite"/>
    </source>
</evidence>
<keyword evidence="3" id="KW-1185">Reference proteome</keyword>
<evidence type="ECO:0000313" key="3">
    <source>
        <dbReference type="Proteomes" id="UP001195769"/>
    </source>
</evidence>
<sequence length="213" mass="23073">MSQLCFLKNRTDLWRRVGKSSPIDNDANGTQPTDTKKNFRGSANHGGTKILPHSRHMYGSNCNLAEINVINTVGMHECQLIPTASTGPGVRRTKTRNPKFATPTTTVTTQMPIIPLVLPRAPQNLGIRNRGFQWLVPIGWNTTQLEKNEVQDDPDGSGTGQSGGGPSNNEDGEEADLDASMEDMDDVGETGTASEAEDANDMTDDFEEISSNA</sequence>
<proteinExistence type="predicted"/>
<comment type="caution">
    <text evidence="2">The sequence shown here is derived from an EMBL/GenBank/DDBJ whole genome shotgun (WGS) entry which is preliminary data.</text>
</comment>
<accession>A0AAD4HJD7</accession>
<feature type="compositionally biased region" description="Acidic residues" evidence="1">
    <location>
        <begin position="170"/>
        <end position="188"/>
    </location>
</feature>
<feature type="region of interest" description="Disordered" evidence="1">
    <location>
        <begin position="148"/>
        <end position="213"/>
    </location>
</feature>
<reference evidence="2" key="1">
    <citation type="journal article" date="2020" name="New Phytol.">
        <title>Comparative genomics reveals dynamic genome evolution in host specialist ectomycorrhizal fungi.</title>
        <authorList>
            <person name="Lofgren L.A."/>
            <person name="Nguyen N.H."/>
            <person name="Vilgalys R."/>
            <person name="Ruytinx J."/>
            <person name="Liao H.L."/>
            <person name="Branco S."/>
            <person name="Kuo A."/>
            <person name="LaButti K."/>
            <person name="Lipzen A."/>
            <person name="Andreopoulos W."/>
            <person name="Pangilinan J."/>
            <person name="Riley R."/>
            <person name="Hundley H."/>
            <person name="Na H."/>
            <person name="Barry K."/>
            <person name="Grigoriev I.V."/>
            <person name="Stajich J.E."/>
            <person name="Kennedy P.G."/>
        </authorList>
    </citation>
    <scope>NUCLEOTIDE SEQUENCE</scope>
    <source>
        <strain evidence="2">FC203</strain>
    </source>
</reference>
<protein>
    <submittedName>
        <fullName evidence="2">Uncharacterized protein</fullName>
    </submittedName>
</protein>
<dbReference type="GeneID" id="64671337"/>
<gene>
    <name evidence="2" type="ORF">F5891DRAFT_980772</name>
</gene>
<dbReference type="EMBL" id="JABBWK010000030">
    <property type="protein sequence ID" value="KAG1899820.1"/>
    <property type="molecule type" value="Genomic_DNA"/>
</dbReference>
<dbReference type="RefSeq" id="XP_041225396.1">
    <property type="nucleotide sequence ID" value="XM_041377039.1"/>
</dbReference>
<evidence type="ECO:0000313" key="2">
    <source>
        <dbReference type="EMBL" id="KAG1899820.1"/>
    </source>
</evidence>
<feature type="compositionally biased region" description="Gly residues" evidence="1">
    <location>
        <begin position="157"/>
        <end position="166"/>
    </location>
</feature>
<organism evidence="2 3">
    <name type="scientific">Suillus fuscotomentosus</name>
    <dbReference type="NCBI Taxonomy" id="1912939"/>
    <lineage>
        <taxon>Eukaryota</taxon>
        <taxon>Fungi</taxon>
        <taxon>Dikarya</taxon>
        <taxon>Basidiomycota</taxon>
        <taxon>Agaricomycotina</taxon>
        <taxon>Agaricomycetes</taxon>
        <taxon>Agaricomycetidae</taxon>
        <taxon>Boletales</taxon>
        <taxon>Suillineae</taxon>
        <taxon>Suillaceae</taxon>
        <taxon>Suillus</taxon>
    </lineage>
</organism>
<dbReference type="AlphaFoldDB" id="A0AAD4HJD7"/>
<name>A0AAD4HJD7_9AGAM</name>
<feature type="compositionally biased region" description="Acidic residues" evidence="1">
    <location>
        <begin position="195"/>
        <end position="213"/>
    </location>
</feature>
<feature type="region of interest" description="Disordered" evidence="1">
    <location>
        <begin position="18"/>
        <end position="48"/>
    </location>
</feature>